<dbReference type="PANTHER" id="PTHR48049">
    <property type="entry name" value="GLYCOSYLTRANSFERASE"/>
    <property type="match status" value="1"/>
</dbReference>
<name>A0AAD1Z5W0_9LAMI</name>
<accession>A0AAD1Z5W0</accession>
<dbReference type="AlphaFoldDB" id="A0AAD1Z5W0"/>
<evidence type="ECO:0000256" key="1">
    <source>
        <dbReference type="ARBA" id="ARBA00022679"/>
    </source>
</evidence>
<proteinExistence type="predicted"/>
<dbReference type="PANTHER" id="PTHR48049:SF60">
    <property type="entry name" value="UDP-GLYCOSYLTRANSFERASE 91B1"/>
    <property type="match status" value="1"/>
</dbReference>
<organism evidence="2 3">
    <name type="scientific">Fraxinus pennsylvanica</name>
    <dbReference type="NCBI Taxonomy" id="56036"/>
    <lineage>
        <taxon>Eukaryota</taxon>
        <taxon>Viridiplantae</taxon>
        <taxon>Streptophyta</taxon>
        <taxon>Embryophyta</taxon>
        <taxon>Tracheophyta</taxon>
        <taxon>Spermatophyta</taxon>
        <taxon>Magnoliopsida</taxon>
        <taxon>eudicotyledons</taxon>
        <taxon>Gunneridae</taxon>
        <taxon>Pentapetalae</taxon>
        <taxon>asterids</taxon>
        <taxon>lamiids</taxon>
        <taxon>Lamiales</taxon>
        <taxon>Oleaceae</taxon>
        <taxon>Oleeae</taxon>
        <taxon>Fraxinus</taxon>
    </lineage>
</organism>
<evidence type="ECO:0000313" key="3">
    <source>
        <dbReference type="Proteomes" id="UP000834106"/>
    </source>
</evidence>
<gene>
    <name evidence="2" type="ORF">FPE_LOCUS10899</name>
</gene>
<dbReference type="SUPFAM" id="SSF53756">
    <property type="entry name" value="UDP-Glycosyltransferase/glycogen phosphorylase"/>
    <property type="match status" value="1"/>
</dbReference>
<dbReference type="GO" id="GO:0035251">
    <property type="term" value="F:UDP-glucosyltransferase activity"/>
    <property type="evidence" value="ECO:0007669"/>
    <property type="project" value="InterPro"/>
</dbReference>
<dbReference type="Gene3D" id="3.40.50.2000">
    <property type="entry name" value="Glycogen Phosphorylase B"/>
    <property type="match status" value="2"/>
</dbReference>
<dbReference type="Pfam" id="PF00201">
    <property type="entry name" value="UDPGT"/>
    <property type="match status" value="1"/>
</dbReference>
<dbReference type="EMBL" id="OU503041">
    <property type="protein sequence ID" value="CAI9763469.1"/>
    <property type="molecule type" value="Genomic_DNA"/>
</dbReference>
<evidence type="ECO:0000313" key="2">
    <source>
        <dbReference type="EMBL" id="CAI9763469.1"/>
    </source>
</evidence>
<dbReference type="InterPro" id="IPR050481">
    <property type="entry name" value="UDP-glycosyltransf_plant"/>
</dbReference>
<keyword evidence="3" id="KW-1185">Reference proteome</keyword>
<dbReference type="InterPro" id="IPR002213">
    <property type="entry name" value="UDP_glucos_trans"/>
</dbReference>
<keyword evidence="1" id="KW-0808">Transferase</keyword>
<reference evidence="2" key="1">
    <citation type="submission" date="2023-05" db="EMBL/GenBank/DDBJ databases">
        <authorList>
            <person name="Huff M."/>
        </authorList>
    </citation>
    <scope>NUCLEOTIDE SEQUENCE</scope>
</reference>
<sequence>MKILEELHNKPVIPVGLLPPQVKERDDKESWVSIKTWLDNQNKGTVVYIALGTELIPSRDQLNELALGLELSGVLFFLALRMPARSGESYSVVLPDGFDERIKGRGIVWKSWAPQLKILSHDSVGACLTHCGWSSIIEGLIFGHKALPFL</sequence>
<dbReference type="Proteomes" id="UP000834106">
    <property type="component" value="Chromosome 6"/>
</dbReference>
<protein>
    <submittedName>
        <fullName evidence="2">Uncharacterized protein</fullName>
    </submittedName>
</protein>